<dbReference type="SUPFAM" id="SSF50729">
    <property type="entry name" value="PH domain-like"/>
    <property type="match status" value="1"/>
</dbReference>
<dbReference type="InterPro" id="IPR051133">
    <property type="entry name" value="Adapter_Engulfment-Domain"/>
</dbReference>
<dbReference type="CDD" id="cd00934">
    <property type="entry name" value="PTB"/>
    <property type="match status" value="1"/>
</dbReference>
<dbReference type="Gene3D" id="2.30.29.30">
    <property type="entry name" value="Pleckstrin-homology domain (PH domain)/Phosphotyrosine-binding domain (PTB)"/>
    <property type="match status" value="1"/>
</dbReference>
<dbReference type="InterPro" id="IPR006020">
    <property type="entry name" value="PTB/PI_dom"/>
</dbReference>
<keyword evidence="2" id="KW-1185">Reference proteome</keyword>
<gene>
    <name evidence="1" type="ORF">PACLA_8A053599</name>
</gene>
<evidence type="ECO:0000313" key="2">
    <source>
        <dbReference type="Proteomes" id="UP001152795"/>
    </source>
</evidence>
<dbReference type="PANTHER" id="PTHR11232:SF74">
    <property type="entry name" value="PTB DOMAIN-CONTAINING ADAPTER PROTEIN CED-6-LIKE PROTEIN"/>
    <property type="match status" value="1"/>
</dbReference>
<keyword evidence="1" id="KW-0675">Receptor</keyword>
<dbReference type="EMBL" id="CACRXK020010287">
    <property type="protein sequence ID" value="CAB4019075.1"/>
    <property type="molecule type" value="Genomic_DNA"/>
</dbReference>
<accession>A0A6S7IJ12</accession>
<sequence length="198" mass="22745">MNYIRRLSGDVSGIYKLSDGNPEFTVRYHGVVYLRGETFRQDIAKYLCSAAVEKLFKDSQMRPKRVSLTVSSDMEIGITVLDPSTKAKLEFNLQSIAFCCTDFNRPKVFSFLADIDNALQCHVFGAEREDKARLIALTLRNTFQEAFSKWDKTTKKDERVKGRRISYGRMQETLKEVDETECQSNRKTMENPSPAKET</sequence>
<comment type="caution">
    <text evidence="1">The sequence shown here is derived from an EMBL/GenBank/DDBJ whole genome shotgun (WGS) entry which is preliminary data.</text>
</comment>
<name>A0A6S7IJ12_PARCT</name>
<organism evidence="1 2">
    <name type="scientific">Paramuricea clavata</name>
    <name type="common">Red gorgonian</name>
    <name type="synonym">Violescent sea-whip</name>
    <dbReference type="NCBI Taxonomy" id="317549"/>
    <lineage>
        <taxon>Eukaryota</taxon>
        <taxon>Metazoa</taxon>
        <taxon>Cnidaria</taxon>
        <taxon>Anthozoa</taxon>
        <taxon>Octocorallia</taxon>
        <taxon>Malacalcyonacea</taxon>
        <taxon>Plexauridae</taxon>
        <taxon>Paramuricea</taxon>
    </lineage>
</organism>
<evidence type="ECO:0000313" key="1">
    <source>
        <dbReference type="EMBL" id="CAB4019075.1"/>
    </source>
</evidence>
<dbReference type="SMART" id="SM00462">
    <property type="entry name" value="PTB"/>
    <property type="match status" value="1"/>
</dbReference>
<dbReference type="Proteomes" id="UP001152795">
    <property type="component" value="Unassembled WGS sequence"/>
</dbReference>
<dbReference type="PROSITE" id="PS01179">
    <property type="entry name" value="PID"/>
    <property type="match status" value="1"/>
</dbReference>
<dbReference type="InterPro" id="IPR011993">
    <property type="entry name" value="PH-like_dom_sf"/>
</dbReference>
<dbReference type="PANTHER" id="PTHR11232">
    <property type="entry name" value="PHOSPHOTYROSINE INTERACTION DOMAIN-CONTAINING FAMILY MEMBER"/>
    <property type="match status" value="1"/>
</dbReference>
<proteinExistence type="predicted"/>
<reference evidence="1" key="1">
    <citation type="submission" date="2020-04" db="EMBL/GenBank/DDBJ databases">
        <authorList>
            <person name="Alioto T."/>
            <person name="Alioto T."/>
            <person name="Gomez Garrido J."/>
        </authorList>
    </citation>
    <scope>NUCLEOTIDE SEQUENCE</scope>
    <source>
        <strain evidence="1">A484AB</strain>
    </source>
</reference>
<protein>
    <submittedName>
        <fullName evidence="1">Low density lipo receptor adapter 1-like</fullName>
    </submittedName>
</protein>
<dbReference type="AlphaFoldDB" id="A0A6S7IJ12"/>
<dbReference type="Pfam" id="PF00640">
    <property type="entry name" value="PID"/>
    <property type="match status" value="1"/>
</dbReference>
<dbReference type="OrthoDB" id="5962185at2759"/>